<protein>
    <submittedName>
        <fullName evidence="1">Uncharacterized protein</fullName>
    </submittedName>
</protein>
<gene>
    <name evidence="1" type="ORF">JOF57_002362</name>
</gene>
<reference evidence="1 2" key="1">
    <citation type="submission" date="2021-03" db="EMBL/GenBank/DDBJ databases">
        <title>Sequencing the genomes of 1000 actinobacteria strains.</title>
        <authorList>
            <person name="Klenk H.-P."/>
        </authorList>
    </citation>
    <scope>NUCLEOTIDE SEQUENCE [LARGE SCALE GENOMIC DNA]</scope>
    <source>
        <strain evidence="1 2">DSM 46713</strain>
    </source>
</reference>
<accession>A0ABS4ZSK4</accession>
<evidence type="ECO:0000313" key="1">
    <source>
        <dbReference type="EMBL" id="MBP2452449.1"/>
    </source>
</evidence>
<dbReference type="Proteomes" id="UP000694460">
    <property type="component" value="Unassembled WGS sequence"/>
</dbReference>
<comment type="caution">
    <text evidence="1">The sequence shown here is derived from an EMBL/GenBank/DDBJ whole genome shotgun (WGS) entry which is preliminary data.</text>
</comment>
<name>A0ABS4ZSK4_9MYCO</name>
<organism evidence="1 2">
    <name type="scientific">Mycolicibacterium lutetiense</name>
    <dbReference type="NCBI Taxonomy" id="1641992"/>
    <lineage>
        <taxon>Bacteria</taxon>
        <taxon>Bacillati</taxon>
        <taxon>Actinomycetota</taxon>
        <taxon>Actinomycetes</taxon>
        <taxon>Mycobacteriales</taxon>
        <taxon>Mycobacteriaceae</taxon>
        <taxon>Mycolicibacterium</taxon>
    </lineage>
</organism>
<evidence type="ECO:0000313" key="2">
    <source>
        <dbReference type="Proteomes" id="UP000694460"/>
    </source>
</evidence>
<dbReference type="EMBL" id="JAGIOP010000002">
    <property type="protein sequence ID" value="MBP2452449.1"/>
    <property type="molecule type" value="Genomic_DNA"/>
</dbReference>
<proteinExistence type="predicted"/>
<sequence>MIVLTDTVKTWGHSATVHYSHAPRSVVAQSTLALHMEFNVNLPPKPIFRSFGFFRTAVVDGSTITLNGPSLVASGVTELHFELITDNGASVSVVNEFDTTGTFSGPPQEAVRVRRVSFHRPNGTTAFTHTTKVYPGGRDISEQEAIETATATMISRGLNPTELIMKVTTDAEHVARLQRLDPATNELVDEATDPRLG</sequence>
<dbReference type="RefSeq" id="WP_209916578.1">
    <property type="nucleotide sequence ID" value="NZ_JAGIOP010000002.1"/>
</dbReference>
<keyword evidence="2" id="KW-1185">Reference proteome</keyword>